<dbReference type="AlphaFoldDB" id="A0A844S8X4"/>
<sequence length="66" mass="7186">MNDDDIDVIVDLSGLLMVLLAQPDADTAIDGMHKVAQVIWQRARGVQDHFRKEARAKAASRASAAL</sequence>
<evidence type="ECO:0000313" key="2">
    <source>
        <dbReference type="Proteomes" id="UP000436468"/>
    </source>
</evidence>
<keyword evidence="2" id="KW-1185">Reference proteome</keyword>
<reference evidence="1 2" key="1">
    <citation type="submission" date="2019-12" db="EMBL/GenBank/DDBJ databases">
        <title>Draft genome sequences Bradyrhizobium cajani AMBPC1010, Bradyrhizobium pachyrhizi AMBPC1040 and Bradyrhizobium yuanmingense ALSPC3051, three plant growth promoting strains isolated from nodules of Cajanus cajan L. in Dominican Republic.</title>
        <authorList>
            <person name="Flores-Felix J.D."/>
            <person name="Araujo J."/>
            <person name="Diaz-Alcantara C."/>
            <person name="Gonzalez-Andres F."/>
            <person name="Velazquez E."/>
        </authorList>
    </citation>
    <scope>NUCLEOTIDE SEQUENCE [LARGE SCALE GENOMIC DNA]</scope>
    <source>
        <strain evidence="1 2">1040</strain>
    </source>
</reference>
<proteinExistence type="predicted"/>
<evidence type="ECO:0000313" key="1">
    <source>
        <dbReference type="EMBL" id="MVT63548.1"/>
    </source>
</evidence>
<gene>
    <name evidence="1" type="ORF">GPL21_00270</name>
</gene>
<accession>A0A844S8X4</accession>
<comment type="caution">
    <text evidence="1">The sequence shown here is derived from an EMBL/GenBank/DDBJ whole genome shotgun (WGS) entry which is preliminary data.</text>
</comment>
<dbReference type="EMBL" id="WQNF01000001">
    <property type="protein sequence ID" value="MVT63548.1"/>
    <property type="molecule type" value="Genomic_DNA"/>
</dbReference>
<name>A0A844S8X4_9BRAD</name>
<dbReference type="RefSeq" id="WP_157340325.1">
    <property type="nucleotide sequence ID" value="NZ_WQNF01000001.1"/>
</dbReference>
<organism evidence="1 2">
    <name type="scientific">Bradyrhizobium pachyrhizi</name>
    <dbReference type="NCBI Taxonomy" id="280333"/>
    <lineage>
        <taxon>Bacteria</taxon>
        <taxon>Pseudomonadati</taxon>
        <taxon>Pseudomonadota</taxon>
        <taxon>Alphaproteobacteria</taxon>
        <taxon>Hyphomicrobiales</taxon>
        <taxon>Nitrobacteraceae</taxon>
        <taxon>Bradyrhizobium</taxon>
    </lineage>
</organism>
<protein>
    <submittedName>
        <fullName evidence="1">Uncharacterized protein</fullName>
    </submittedName>
</protein>
<dbReference type="Proteomes" id="UP000436468">
    <property type="component" value="Unassembled WGS sequence"/>
</dbReference>